<keyword evidence="2" id="KW-0472">Membrane</keyword>
<gene>
    <name evidence="3" type="ORF">SAMN05661053_1840</name>
</gene>
<name>A0A380S5E6_FIBSU</name>
<sequence length="147" mass="16868">MALNRLFIAILTFSSLLLTGCFTMLMMQDNKNTQTISIKSGDGEKYDFYIEGKLLCKNTDVCNYIHDADTPCRVSILMKRDDVTYRHMLYGYWGEGDKVYSQNMNYCPGNSLTIEPDSVIKKQEEAKRKKAAKDVWVKGPTKQNTKK</sequence>
<organism evidence="3 4">
    <name type="scientific">Fibrobacter succinogenes</name>
    <name type="common">Bacteroides succinogenes</name>
    <dbReference type="NCBI Taxonomy" id="833"/>
    <lineage>
        <taxon>Bacteria</taxon>
        <taxon>Pseudomonadati</taxon>
        <taxon>Fibrobacterota</taxon>
        <taxon>Fibrobacteria</taxon>
        <taxon>Fibrobacterales</taxon>
        <taxon>Fibrobacteraceae</taxon>
        <taxon>Fibrobacter</taxon>
    </lineage>
</organism>
<keyword evidence="2" id="KW-1133">Transmembrane helix</keyword>
<keyword evidence="2" id="KW-0812">Transmembrane</keyword>
<feature type="transmembrane region" description="Helical" evidence="2">
    <location>
        <begin position="6"/>
        <end position="27"/>
    </location>
</feature>
<reference evidence="3 4" key="1">
    <citation type="submission" date="2017-08" db="EMBL/GenBank/DDBJ databases">
        <authorList>
            <person name="de Groot N.N."/>
        </authorList>
    </citation>
    <scope>NUCLEOTIDE SEQUENCE [LARGE SCALE GENOMIC DNA]</scope>
    <source>
        <strain evidence="3 4">HM2</strain>
    </source>
</reference>
<dbReference type="EMBL" id="UHJL01000002">
    <property type="protein sequence ID" value="SUQ24439.1"/>
    <property type="molecule type" value="Genomic_DNA"/>
</dbReference>
<evidence type="ECO:0000313" key="4">
    <source>
        <dbReference type="Proteomes" id="UP000255423"/>
    </source>
</evidence>
<protein>
    <recommendedName>
        <fullName evidence="5">Lipoprotein</fullName>
    </recommendedName>
</protein>
<dbReference type="PROSITE" id="PS51257">
    <property type="entry name" value="PROKAR_LIPOPROTEIN"/>
    <property type="match status" value="1"/>
</dbReference>
<evidence type="ECO:0000256" key="1">
    <source>
        <dbReference type="SAM" id="MobiDB-lite"/>
    </source>
</evidence>
<dbReference type="Proteomes" id="UP000255423">
    <property type="component" value="Unassembled WGS sequence"/>
</dbReference>
<evidence type="ECO:0008006" key="5">
    <source>
        <dbReference type="Google" id="ProtNLM"/>
    </source>
</evidence>
<dbReference type="RefSeq" id="WP_109572929.1">
    <property type="nucleotide sequence ID" value="NZ_UHJL01000002.1"/>
</dbReference>
<feature type="compositionally biased region" description="Basic and acidic residues" evidence="1">
    <location>
        <begin position="123"/>
        <end position="136"/>
    </location>
</feature>
<dbReference type="AlphaFoldDB" id="A0A380S5E6"/>
<evidence type="ECO:0000256" key="2">
    <source>
        <dbReference type="SAM" id="Phobius"/>
    </source>
</evidence>
<proteinExistence type="predicted"/>
<evidence type="ECO:0000313" key="3">
    <source>
        <dbReference type="EMBL" id="SUQ24439.1"/>
    </source>
</evidence>
<accession>A0A380S5E6</accession>
<feature type="region of interest" description="Disordered" evidence="1">
    <location>
        <begin position="123"/>
        <end position="147"/>
    </location>
</feature>